<evidence type="ECO:0000313" key="1">
    <source>
        <dbReference type="EnsemblMetazoa" id="tetur10g03060.1"/>
    </source>
</evidence>
<keyword evidence="2" id="KW-1185">Reference proteome</keyword>
<proteinExistence type="predicted"/>
<dbReference type="HOGENOM" id="CLU_1984395_0_0_1"/>
<evidence type="ECO:0000313" key="2">
    <source>
        <dbReference type="Proteomes" id="UP000015104"/>
    </source>
</evidence>
<organism evidence="1 2">
    <name type="scientific">Tetranychus urticae</name>
    <name type="common">Two-spotted spider mite</name>
    <dbReference type="NCBI Taxonomy" id="32264"/>
    <lineage>
        <taxon>Eukaryota</taxon>
        <taxon>Metazoa</taxon>
        <taxon>Ecdysozoa</taxon>
        <taxon>Arthropoda</taxon>
        <taxon>Chelicerata</taxon>
        <taxon>Arachnida</taxon>
        <taxon>Acari</taxon>
        <taxon>Acariformes</taxon>
        <taxon>Trombidiformes</taxon>
        <taxon>Prostigmata</taxon>
        <taxon>Eleutherengona</taxon>
        <taxon>Raphignathae</taxon>
        <taxon>Tetranychoidea</taxon>
        <taxon>Tetranychidae</taxon>
        <taxon>Tetranychus</taxon>
    </lineage>
</organism>
<dbReference type="EnsemblMetazoa" id="tetur10g03060.1">
    <property type="protein sequence ID" value="tetur10g03060.1"/>
    <property type="gene ID" value="tetur10g03060"/>
</dbReference>
<protein>
    <submittedName>
        <fullName evidence="1">Uncharacterized protein</fullName>
    </submittedName>
</protein>
<reference evidence="1" key="2">
    <citation type="submission" date="2015-06" db="UniProtKB">
        <authorList>
            <consortium name="EnsemblMetazoa"/>
        </authorList>
    </citation>
    <scope>IDENTIFICATION</scope>
</reference>
<sequence>MPILYQVGNCHYRFILDTIVTLKADWQNIIFNLTNWFGHSYNYIINTSTSHPIGNHQDNNFSPRINHQWPLLMDIIATHCFANFSNPKISSMVASSYQVTMDRAASIAFYKEIASSLLMDTKGYFN</sequence>
<dbReference type="Proteomes" id="UP000015104">
    <property type="component" value="Unassembled WGS sequence"/>
</dbReference>
<name>T1KFG7_TETUR</name>
<reference evidence="2" key="1">
    <citation type="submission" date="2011-08" db="EMBL/GenBank/DDBJ databases">
        <authorList>
            <person name="Rombauts S."/>
        </authorList>
    </citation>
    <scope>NUCLEOTIDE SEQUENCE</scope>
    <source>
        <strain evidence="2">London</strain>
    </source>
</reference>
<dbReference type="EMBL" id="CAEY01000036">
    <property type="status" value="NOT_ANNOTATED_CDS"/>
    <property type="molecule type" value="Genomic_DNA"/>
</dbReference>
<accession>T1KFG7</accession>
<dbReference type="AlphaFoldDB" id="T1KFG7"/>